<protein>
    <recommendedName>
        <fullName evidence="2">Putative nickel insertion protein</fullName>
    </recommendedName>
</protein>
<sequence length="400" mass="43520">MVVIIDPQNSGISGNMMVGALASLGVDHEDLISVMEHYASHFGDVKVEISHVKKSGIFATYADVKCNDKGSVTYKELLKGFESIKHPIVSSEVTDFVKKVFKTIAEAESKVHGTTIDEVHFHEVGAADAVADVVGAAYAFFKLGFNEQRVYGMPVALGGGRINSMHGKLSVPAPATLEILRNVPTFGGPVEKELATPTGAALLVNMVDEFCKFYPLVTNKTVGYGAGKYELSIPNVLRIVRGDSHVPMDKVHVLETNLDNVTGEVLGHTFDRLMEKGARDVTIIPTLTKKNRPGHLLRVITTPEDSENVAETIIRETGTLGVRFLPYSHRSTVSRKIVPVEVDVNGMEKTIRIKVGLIGEDIVSSKTEYEDAKKVSKETGIPVKDVMAMAEDAFKNRKSS</sequence>
<dbReference type="NCBIfam" id="TIGR00299">
    <property type="entry name" value="nickel pincer cofactor biosynthesis protein LarC"/>
    <property type="match status" value="1"/>
</dbReference>
<dbReference type="OrthoDB" id="10691at2157"/>
<organism evidence="3 4">
    <name type="scientific">Methanobacterium congolense</name>
    <dbReference type="NCBI Taxonomy" id="118062"/>
    <lineage>
        <taxon>Archaea</taxon>
        <taxon>Methanobacteriati</taxon>
        <taxon>Methanobacteriota</taxon>
        <taxon>Methanomada group</taxon>
        <taxon>Methanobacteria</taxon>
        <taxon>Methanobacteriales</taxon>
        <taxon>Methanobacteriaceae</taxon>
        <taxon>Methanobacterium</taxon>
    </lineage>
</organism>
<dbReference type="Proteomes" id="UP000094707">
    <property type="component" value="Chromosome I"/>
</dbReference>
<gene>
    <name evidence="3" type="ORF">MCBB_1945</name>
</gene>
<reference evidence="3 4" key="1">
    <citation type="submission" date="2016-08" db="EMBL/GenBank/DDBJ databases">
        <authorList>
            <person name="Seilhamer J.J."/>
        </authorList>
    </citation>
    <scope>NUCLEOTIDE SEQUENCE [LARGE SCALE GENOMIC DNA]</scope>
    <source>
        <strain evidence="3">Buetzberg</strain>
    </source>
</reference>
<evidence type="ECO:0000313" key="4">
    <source>
        <dbReference type="Proteomes" id="UP000094707"/>
    </source>
</evidence>
<dbReference type="GO" id="GO:0016151">
    <property type="term" value="F:nickel cation binding"/>
    <property type="evidence" value="ECO:0007669"/>
    <property type="project" value="UniProtKB-UniRule"/>
</dbReference>
<evidence type="ECO:0000256" key="2">
    <source>
        <dbReference type="HAMAP-Rule" id="MF_01074"/>
    </source>
</evidence>
<dbReference type="Pfam" id="PF01969">
    <property type="entry name" value="Ni_insertion"/>
    <property type="match status" value="1"/>
</dbReference>
<dbReference type="STRING" id="118062.MCBB_1945"/>
<dbReference type="KEGG" id="mcub:MCBB_1945"/>
<dbReference type="Gene3D" id="3.10.20.300">
    <property type="entry name" value="mk0293 like domain"/>
    <property type="match status" value="1"/>
</dbReference>
<dbReference type="PATRIC" id="fig|129848.4.peg.1993"/>
<evidence type="ECO:0000256" key="1">
    <source>
        <dbReference type="ARBA" id="ARBA00022596"/>
    </source>
</evidence>
<keyword evidence="2" id="KW-0456">Lyase</keyword>
<dbReference type="GeneID" id="30412783"/>
<dbReference type="EMBL" id="LT607756">
    <property type="protein sequence ID" value="SCG86493.1"/>
    <property type="molecule type" value="Genomic_DNA"/>
</dbReference>
<dbReference type="PANTHER" id="PTHR36566:SF1">
    <property type="entry name" value="PYRIDINIUM-3,5-BISTHIOCARBOXYLIC ACID MONONUCLEOTIDE NICKEL INSERTION PROTEIN"/>
    <property type="match status" value="1"/>
</dbReference>
<keyword evidence="1 2" id="KW-0533">Nickel</keyword>
<evidence type="ECO:0000313" key="3">
    <source>
        <dbReference type="EMBL" id="SCG86493.1"/>
    </source>
</evidence>
<dbReference type="RefSeq" id="WP_071907550.1">
    <property type="nucleotide sequence ID" value="NZ_LT607756.1"/>
</dbReference>
<keyword evidence="4" id="KW-1185">Reference proteome</keyword>
<dbReference type="Gene3D" id="3.30.70.1380">
    <property type="entry name" value="Transcriptional regulatory protein pf0864 domain like"/>
    <property type="match status" value="1"/>
</dbReference>
<accession>A0A1D3L4G8</accession>
<dbReference type="InterPro" id="IPR002822">
    <property type="entry name" value="Ni_insertion"/>
</dbReference>
<proteinExistence type="inferred from homology"/>
<name>A0A1D3L4G8_9EURY</name>
<comment type="similarity">
    <text evidence="2">Belongs to the LarC family.</text>
</comment>
<dbReference type="GO" id="GO:0016829">
    <property type="term" value="F:lyase activity"/>
    <property type="evidence" value="ECO:0007669"/>
    <property type="project" value="UniProtKB-UniRule"/>
</dbReference>
<dbReference type="HAMAP" id="MF_01074">
    <property type="entry name" value="LarC"/>
    <property type="match status" value="1"/>
</dbReference>
<dbReference type="PANTHER" id="PTHR36566">
    <property type="entry name" value="NICKEL INSERTION PROTEIN-RELATED"/>
    <property type="match status" value="1"/>
</dbReference>
<dbReference type="AlphaFoldDB" id="A0A1D3L4G8"/>